<keyword evidence="2" id="KW-1185">Reference proteome</keyword>
<sequence>MKNCDLIKILQERDPNAKVEFVFFGNHFDVEGLVHFDPTGYNAIELYGKALHEMEIVVTFNQG</sequence>
<dbReference type="Proteomes" id="UP000226092">
    <property type="component" value="Segment"/>
</dbReference>
<reference evidence="1 2" key="1">
    <citation type="submission" date="2017-07" db="EMBL/GenBank/DDBJ databases">
        <title>In vitro design and evaluation of phage cocktails against multidrug-resistant Aeromonas salmonicida.</title>
        <authorList>
            <person name="Chen L."/>
            <person name="Yuan S."/>
            <person name="Ma Y."/>
        </authorList>
    </citation>
    <scope>NUCLEOTIDE SEQUENCE [LARGE SCALE GENOMIC DNA]</scope>
</reference>
<accession>A0A223LD09</accession>
<proteinExistence type="predicted"/>
<protein>
    <submittedName>
        <fullName evidence="1">Uncharacterized protein</fullName>
    </submittedName>
</protein>
<evidence type="ECO:0000313" key="1">
    <source>
        <dbReference type="EMBL" id="ASU00330.1"/>
    </source>
</evidence>
<name>A0A223LD09_9CAUD</name>
<dbReference type="RefSeq" id="YP_009834522.1">
    <property type="nucleotide sequence ID" value="NC_048673.1"/>
</dbReference>
<dbReference type="GeneID" id="55604589"/>
<dbReference type="KEGG" id="vg:55604589"/>
<dbReference type="EMBL" id="MF448340">
    <property type="protein sequence ID" value="ASU00330.1"/>
    <property type="molecule type" value="Genomic_DNA"/>
</dbReference>
<organism evidence="1 2">
    <name type="scientific">Aeromonas phage AS-zj</name>
    <dbReference type="NCBI Taxonomy" id="2024208"/>
    <lineage>
        <taxon>Viruses</taxon>
        <taxon>Duplodnaviria</taxon>
        <taxon>Heunggongvirae</taxon>
        <taxon>Uroviricota</taxon>
        <taxon>Caudoviricetes</taxon>
        <taxon>Pantevenvirales</taxon>
        <taxon>Straboviridae</taxon>
        <taxon>Emmerichvirinae</taxon>
        <taxon>Ceceduovirus</taxon>
        <taxon>Ceceduovirus aszj</taxon>
    </lineage>
</organism>
<evidence type="ECO:0000313" key="2">
    <source>
        <dbReference type="Proteomes" id="UP000226092"/>
    </source>
</evidence>